<keyword evidence="4" id="KW-0804">Transcription</keyword>
<keyword evidence="1" id="KW-0678">Repressor</keyword>
<evidence type="ECO:0000256" key="2">
    <source>
        <dbReference type="ARBA" id="ARBA00023015"/>
    </source>
</evidence>
<evidence type="ECO:0000256" key="4">
    <source>
        <dbReference type="ARBA" id="ARBA00023163"/>
    </source>
</evidence>
<dbReference type="EMBL" id="JAAXPE010000011">
    <property type="protein sequence ID" value="NKY86597.1"/>
    <property type="molecule type" value="Genomic_DNA"/>
</dbReference>
<reference evidence="7 8" key="1">
    <citation type="submission" date="2020-04" db="EMBL/GenBank/DDBJ databases">
        <title>MicrobeNet Type strains.</title>
        <authorList>
            <person name="Nicholson A.C."/>
        </authorList>
    </citation>
    <scope>NUCLEOTIDE SEQUENCE [LARGE SCALE GENOMIC DNA]</scope>
    <source>
        <strain evidence="7 8">DSM 44445</strain>
    </source>
</reference>
<dbReference type="Pfam" id="PF00440">
    <property type="entry name" value="TetR_N"/>
    <property type="match status" value="1"/>
</dbReference>
<protein>
    <submittedName>
        <fullName evidence="7">TetR family transcriptional regulator</fullName>
    </submittedName>
</protein>
<dbReference type="SUPFAM" id="SSF48498">
    <property type="entry name" value="Tetracyclin repressor-like, C-terminal domain"/>
    <property type="match status" value="1"/>
</dbReference>
<evidence type="ECO:0000256" key="1">
    <source>
        <dbReference type="ARBA" id="ARBA00022491"/>
    </source>
</evidence>
<dbReference type="PANTHER" id="PTHR30055:SF229">
    <property type="entry name" value="HTH-TYPE TRANSCRIPTIONAL REPRESSOR RV1474C"/>
    <property type="match status" value="1"/>
</dbReference>
<sequence length="202" mass="21869">MPRLTEERRLARRDQLIAAAIRCVAREGFHKTTMSAVIAESGMSAGAVYGYFESKNDIIRAIADSVLGRMTANLARLTESATPVTPIDALESILEQIRDLARDGDGDIPRVAVQAWAEAGRDEAVARIVRERLAQVRAAWRELLIRARTAGTLAPDADIEAVAQILLGAMIGFIQQYLLLGDVQPHTYAAAYRALADAPGSS</sequence>
<dbReference type="InterPro" id="IPR039538">
    <property type="entry name" value="BetI_C"/>
</dbReference>
<dbReference type="PROSITE" id="PS50977">
    <property type="entry name" value="HTH_TETR_2"/>
    <property type="match status" value="1"/>
</dbReference>
<dbReference type="AlphaFoldDB" id="A0A7X6LXZ0"/>
<dbReference type="RefSeq" id="WP_040719044.1">
    <property type="nucleotide sequence ID" value="NZ_CAWPHS010000003.1"/>
</dbReference>
<dbReference type="PRINTS" id="PR00455">
    <property type="entry name" value="HTHTETR"/>
</dbReference>
<dbReference type="InterPro" id="IPR001647">
    <property type="entry name" value="HTH_TetR"/>
</dbReference>
<evidence type="ECO:0000313" key="8">
    <source>
        <dbReference type="Proteomes" id="UP000523447"/>
    </source>
</evidence>
<feature type="DNA-binding region" description="H-T-H motif" evidence="5">
    <location>
        <begin position="33"/>
        <end position="52"/>
    </location>
</feature>
<dbReference type="PANTHER" id="PTHR30055">
    <property type="entry name" value="HTH-TYPE TRANSCRIPTIONAL REGULATOR RUTR"/>
    <property type="match status" value="1"/>
</dbReference>
<proteinExistence type="predicted"/>
<dbReference type="GO" id="GO:0000976">
    <property type="term" value="F:transcription cis-regulatory region binding"/>
    <property type="evidence" value="ECO:0007669"/>
    <property type="project" value="TreeGrafter"/>
</dbReference>
<evidence type="ECO:0000256" key="5">
    <source>
        <dbReference type="PROSITE-ProRule" id="PRU00335"/>
    </source>
</evidence>
<dbReference type="Pfam" id="PF13977">
    <property type="entry name" value="TetR_C_6"/>
    <property type="match status" value="1"/>
</dbReference>
<dbReference type="InterPro" id="IPR036271">
    <property type="entry name" value="Tet_transcr_reg_TetR-rel_C_sf"/>
</dbReference>
<dbReference type="Gene3D" id="1.10.10.60">
    <property type="entry name" value="Homeodomain-like"/>
    <property type="match status" value="1"/>
</dbReference>
<evidence type="ECO:0000256" key="3">
    <source>
        <dbReference type="ARBA" id="ARBA00023125"/>
    </source>
</evidence>
<dbReference type="Proteomes" id="UP000523447">
    <property type="component" value="Unassembled WGS sequence"/>
</dbReference>
<accession>A0A7X6LXZ0</accession>
<feature type="domain" description="HTH tetR-type" evidence="6">
    <location>
        <begin position="10"/>
        <end position="70"/>
    </location>
</feature>
<keyword evidence="8" id="KW-1185">Reference proteome</keyword>
<evidence type="ECO:0000313" key="7">
    <source>
        <dbReference type="EMBL" id="NKY86597.1"/>
    </source>
</evidence>
<gene>
    <name evidence="7" type="ORF">HGA07_13265</name>
</gene>
<dbReference type="GO" id="GO:0003700">
    <property type="term" value="F:DNA-binding transcription factor activity"/>
    <property type="evidence" value="ECO:0007669"/>
    <property type="project" value="TreeGrafter"/>
</dbReference>
<evidence type="ECO:0000259" key="6">
    <source>
        <dbReference type="PROSITE" id="PS50977"/>
    </source>
</evidence>
<dbReference type="Gene3D" id="1.10.357.10">
    <property type="entry name" value="Tetracycline Repressor, domain 2"/>
    <property type="match status" value="1"/>
</dbReference>
<dbReference type="InterPro" id="IPR050109">
    <property type="entry name" value="HTH-type_TetR-like_transc_reg"/>
</dbReference>
<keyword evidence="2" id="KW-0805">Transcription regulation</keyword>
<comment type="caution">
    <text evidence="7">The sequence shown here is derived from an EMBL/GenBank/DDBJ whole genome shotgun (WGS) entry which is preliminary data.</text>
</comment>
<dbReference type="SUPFAM" id="SSF46689">
    <property type="entry name" value="Homeodomain-like"/>
    <property type="match status" value="1"/>
</dbReference>
<dbReference type="InterPro" id="IPR009057">
    <property type="entry name" value="Homeodomain-like_sf"/>
</dbReference>
<organism evidence="7 8">
    <name type="scientific">Nocardia veterana</name>
    <dbReference type="NCBI Taxonomy" id="132249"/>
    <lineage>
        <taxon>Bacteria</taxon>
        <taxon>Bacillati</taxon>
        <taxon>Actinomycetota</taxon>
        <taxon>Actinomycetes</taxon>
        <taxon>Mycobacteriales</taxon>
        <taxon>Nocardiaceae</taxon>
        <taxon>Nocardia</taxon>
    </lineage>
</organism>
<keyword evidence="3 5" id="KW-0238">DNA-binding</keyword>
<name>A0A7X6LXZ0_9NOCA</name>